<accession>A0A0B0N2X6</accession>
<dbReference type="EMBL" id="JRRC01463420">
    <property type="protein sequence ID" value="KHG06947.1"/>
    <property type="molecule type" value="Genomic_DNA"/>
</dbReference>
<gene>
    <name evidence="1" type="ORF">F383_33752</name>
</gene>
<protein>
    <submittedName>
        <fullName evidence="1">Uncharacterized protein</fullName>
    </submittedName>
</protein>
<reference evidence="2" key="1">
    <citation type="submission" date="2014-09" db="EMBL/GenBank/DDBJ databases">
        <authorList>
            <person name="Mudge J."/>
            <person name="Ramaraj T."/>
            <person name="Lindquist I.E."/>
            <person name="Bharti A.K."/>
            <person name="Sundararajan A."/>
            <person name="Cameron C.T."/>
            <person name="Woodward J.E."/>
            <person name="May G.D."/>
            <person name="Brubaker C."/>
            <person name="Broadhvest J."/>
            <person name="Wilkins T.A."/>
        </authorList>
    </citation>
    <scope>NUCLEOTIDE SEQUENCE</scope>
    <source>
        <strain evidence="2">cv. AKA8401</strain>
    </source>
</reference>
<proteinExistence type="predicted"/>
<dbReference type="AlphaFoldDB" id="A0A0B0N2X6"/>
<name>A0A0B0N2X6_GOSAR</name>
<evidence type="ECO:0000313" key="2">
    <source>
        <dbReference type="Proteomes" id="UP000032142"/>
    </source>
</evidence>
<keyword evidence="2" id="KW-1185">Reference proteome</keyword>
<sequence>MLHGRVSPGVDLKIKSVYFTRLSTWAYDKAVWYKSVYPTGLVWPSTRHGTRAFVAIA</sequence>
<evidence type="ECO:0000313" key="1">
    <source>
        <dbReference type="EMBL" id="KHG06947.1"/>
    </source>
</evidence>
<organism evidence="1 2">
    <name type="scientific">Gossypium arboreum</name>
    <name type="common">Tree cotton</name>
    <name type="synonym">Gossypium nanking</name>
    <dbReference type="NCBI Taxonomy" id="29729"/>
    <lineage>
        <taxon>Eukaryota</taxon>
        <taxon>Viridiplantae</taxon>
        <taxon>Streptophyta</taxon>
        <taxon>Embryophyta</taxon>
        <taxon>Tracheophyta</taxon>
        <taxon>Spermatophyta</taxon>
        <taxon>Magnoliopsida</taxon>
        <taxon>eudicotyledons</taxon>
        <taxon>Gunneridae</taxon>
        <taxon>Pentapetalae</taxon>
        <taxon>rosids</taxon>
        <taxon>malvids</taxon>
        <taxon>Malvales</taxon>
        <taxon>Malvaceae</taxon>
        <taxon>Malvoideae</taxon>
        <taxon>Gossypium</taxon>
    </lineage>
</organism>
<dbReference type="Proteomes" id="UP000032142">
    <property type="component" value="Unassembled WGS sequence"/>
</dbReference>
<comment type="caution">
    <text evidence="1">The sequence shown here is derived from an EMBL/GenBank/DDBJ whole genome shotgun (WGS) entry which is preliminary data.</text>
</comment>